<organism evidence="3 4">
    <name type="scientific">Ancylobacter rudongensis</name>
    <dbReference type="NCBI Taxonomy" id="177413"/>
    <lineage>
        <taxon>Bacteria</taxon>
        <taxon>Pseudomonadati</taxon>
        <taxon>Pseudomonadota</taxon>
        <taxon>Alphaproteobacteria</taxon>
        <taxon>Hyphomicrobiales</taxon>
        <taxon>Xanthobacteraceae</taxon>
        <taxon>Ancylobacter</taxon>
    </lineage>
</organism>
<dbReference type="PROSITE" id="PS51276">
    <property type="entry name" value="PEPTIDASE_C56_PFPI"/>
    <property type="match status" value="1"/>
</dbReference>
<dbReference type="CDD" id="cd03134">
    <property type="entry name" value="GATase1_PfpI_like"/>
    <property type="match status" value="1"/>
</dbReference>
<dbReference type="Proteomes" id="UP000198889">
    <property type="component" value="Unassembled WGS sequence"/>
</dbReference>
<dbReference type="GO" id="GO:0008233">
    <property type="term" value="F:peptidase activity"/>
    <property type="evidence" value="ECO:0007669"/>
    <property type="project" value="UniProtKB-KW"/>
</dbReference>
<dbReference type="PANTHER" id="PTHR42733:SF12">
    <property type="entry name" value="PROTEINASE"/>
    <property type="match status" value="1"/>
</dbReference>
<gene>
    <name evidence="3" type="ORF">SAMN05660859_1507</name>
</gene>
<dbReference type="RefSeq" id="WP_091437490.1">
    <property type="nucleotide sequence ID" value="NZ_FMTP01000002.1"/>
</dbReference>
<evidence type="ECO:0000313" key="4">
    <source>
        <dbReference type="Proteomes" id="UP000198889"/>
    </source>
</evidence>
<evidence type="ECO:0000259" key="2">
    <source>
        <dbReference type="Pfam" id="PF01965"/>
    </source>
</evidence>
<dbReference type="STRING" id="177413.SAMN05660859_1507"/>
<evidence type="ECO:0000313" key="3">
    <source>
        <dbReference type="EMBL" id="SCW53888.1"/>
    </source>
</evidence>
<evidence type="ECO:0000256" key="1">
    <source>
        <dbReference type="ARBA" id="ARBA00008542"/>
    </source>
</evidence>
<sequence length="187" mass="20061">MAKIADSRILIISANGFEQSELMVPRDELRAAGARVDVASPDGKAIRGWKGEDWGESADADTSLGAVKPEDYDALVIPGGQINPDLLRVNKEAMAIVRAFLDSGKVVAAICHGPWLLVEADAVRGRTVTSYASIRTDVKNAGGNWVDREVAVDKGIITSRSPADLKAFVGKIVEEIGEGRHERRKVA</sequence>
<dbReference type="PANTHER" id="PTHR42733">
    <property type="entry name" value="DJ-1 PROTEIN"/>
    <property type="match status" value="1"/>
</dbReference>
<reference evidence="4" key="1">
    <citation type="submission" date="2016-10" db="EMBL/GenBank/DDBJ databases">
        <authorList>
            <person name="Varghese N."/>
            <person name="Submissions S."/>
        </authorList>
    </citation>
    <scope>NUCLEOTIDE SEQUENCE [LARGE SCALE GENOMIC DNA]</scope>
    <source>
        <strain evidence="4">CGMCC 1.1761</strain>
    </source>
</reference>
<dbReference type="AlphaFoldDB" id="A0A1G4RAR2"/>
<protein>
    <submittedName>
        <fullName evidence="3">Protease I</fullName>
    </submittedName>
</protein>
<dbReference type="EMBL" id="FMTP01000002">
    <property type="protein sequence ID" value="SCW53888.1"/>
    <property type="molecule type" value="Genomic_DNA"/>
</dbReference>
<dbReference type="Gene3D" id="3.40.50.880">
    <property type="match status" value="1"/>
</dbReference>
<accession>A0A1G4RAR2</accession>
<keyword evidence="3" id="KW-0645">Protease</keyword>
<name>A0A1G4RAR2_9HYPH</name>
<dbReference type="InterPro" id="IPR002818">
    <property type="entry name" value="DJ-1/PfpI"/>
</dbReference>
<dbReference type="Pfam" id="PF01965">
    <property type="entry name" value="DJ-1_PfpI"/>
    <property type="match status" value="1"/>
</dbReference>
<dbReference type="InterPro" id="IPR006286">
    <property type="entry name" value="C56_PfpI-like"/>
</dbReference>
<proteinExistence type="inferred from homology"/>
<dbReference type="InterPro" id="IPR029062">
    <property type="entry name" value="Class_I_gatase-like"/>
</dbReference>
<feature type="domain" description="DJ-1/PfpI" evidence="2">
    <location>
        <begin position="8"/>
        <end position="175"/>
    </location>
</feature>
<dbReference type="NCBIfam" id="TIGR01382">
    <property type="entry name" value="PfpI"/>
    <property type="match status" value="1"/>
</dbReference>
<dbReference type="SUPFAM" id="SSF52317">
    <property type="entry name" value="Class I glutamine amidotransferase-like"/>
    <property type="match status" value="1"/>
</dbReference>
<keyword evidence="3" id="KW-0378">Hydrolase</keyword>
<comment type="similarity">
    <text evidence="1">Belongs to the peptidase C56 family.</text>
</comment>
<dbReference type="GO" id="GO:0006508">
    <property type="term" value="P:proteolysis"/>
    <property type="evidence" value="ECO:0007669"/>
    <property type="project" value="UniProtKB-KW"/>
</dbReference>
<keyword evidence="4" id="KW-1185">Reference proteome</keyword>